<dbReference type="AlphaFoldDB" id="A0A9W6PYK6"/>
<comment type="similarity">
    <text evidence="1">Belongs to the WXG100 family.</text>
</comment>
<dbReference type="RefSeq" id="WP_083950780.1">
    <property type="nucleotide sequence ID" value="NZ_BSRZ01000008.1"/>
</dbReference>
<dbReference type="Pfam" id="PF06013">
    <property type="entry name" value="WXG100"/>
    <property type="match status" value="1"/>
</dbReference>
<gene>
    <name evidence="3" type="ORF">Arub01_35020</name>
</gene>
<dbReference type="NCBIfam" id="TIGR03930">
    <property type="entry name" value="WXG100_ESAT6"/>
    <property type="match status" value="1"/>
</dbReference>
<protein>
    <recommendedName>
        <fullName evidence="1">ESAT-6-like protein</fullName>
    </recommendedName>
</protein>
<keyword evidence="2" id="KW-0175">Coiled coil</keyword>
<feature type="coiled-coil region" evidence="2">
    <location>
        <begin position="56"/>
        <end position="90"/>
    </location>
</feature>
<evidence type="ECO:0000313" key="3">
    <source>
        <dbReference type="EMBL" id="GLW65258.1"/>
    </source>
</evidence>
<organism evidence="3 4">
    <name type="scientific">Actinomadura rubrobrunea</name>
    <dbReference type="NCBI Taxonomy" id="115335"/>
    <lineage>
        <taxon>Bacteria</taxon>
        <taxon>Bacillati</taxon>
        <taxon>Actinomycetota</taxon>
        <taxon>Actinomycetes</taxon>
        <taxon>Streptosporangiales</taxon>
        <taxon>Thermomonosporaceae</taxon>
        <taxon>Actinomadura</taxon>
    </lineage>
</organism>
<comment type="caution">
    <text evidence="3">The sequence shown here is derived from an EMBL/GenBank/DDBJ whole genome shotgun (WGS) entry which is preliminary data.</text>
</comment>
<dbReference type="EMBL" id="BSRZ01000008">
    <property type="protein sequence ID" value="GLW65258.1"/>
    <property type="molecule type" value="Genomic_DNA"/>
</dbReference>
<name>A0A9W6PYK6_9ACTN</name>
<dbReference type="InterPro" id="IPR036689">
    <property type="entry name" value="ESAT-6-like_sf"/>
</dbReference>
<accession>A0A9W6PYK6</accession>
<evidence type="ECO:0000256" key="2">
    <source>
        <dbReference type="SAM" id="Coils"/>
    </source>
</evidence>
<reference evidence="3" key="1">
    <citation type="submission" date="2023-02" db="EMBL/GenBank/DDBJ databases">
        <title>Actinomadura rubrobrunea NBRC 14622.</title>
        <authorList>
            <person name="Ichikawa N."/>
            <person name="Sato H."/>
            <person name="Tonouchi N."/>
        </authorList>
    </citation>
    <scope>NUCLEOTIDE SEQUENCE</scope>
    <source>
        <strain evidence="3">NBRC 14622</strain>
    </source>
</reference>
<keyword evidence="4" id="KW-1185">Reference proteome</keyword>
<dbReference type="Proteomes" id="UP001165124">
    <property type="component" value="Unassembled WGS sequence"/>
</dbReference>
<dbReference type="SUPFAM" id="SSF140453">
    <property type="entry name" value="EsxAB dimer-like"/>
    <property type="match status" value="1"/>
</dbReference>
<sequence length="104" mass="11623">MSQRSSVDRAEMAQAAQRVESAAQDLRKIQGDLGQEQAQLAGRWIGEASNAFTKVYNEFNTELSKVLDVLEELHEKLVQTKINYEASEQQQTESINRIAGLLNG</sequence>
<evidence type="ECO:0000313" key="4">
    <source>
        <dbReference type="Proteomes" id="UP001165124"/>
    </source>
</evidence>
<evidence type="ECO:0000256" key="1">
    <source>
        <dbReference type="RuleBase" id="RU362001"/>
    </source>
</evidence>
<dbReference type="Gene3D" id="1.10.287.1060">
    <property type="entry name" value="ESAT-6-like"/>
    <property type="match status" value="1"/>
</dbReference>
<proteinExistence type="inferred from homology"/>
<dbReference type="InterPro" id="IPR010310">
    <property type="entry name" value="T7SS_ESAT-6-like"/>
</dbReference>